<keyword evidence="3" id="KW-1185">Reference proteome</keyword>
<dbReference type="EMBL" id="JARBHB010000002">
    <property type="protein sequence ID" value="KAJ8893687.1"/>
    <property type="molecule type" value="Genomic_DNA"/>
</dbReference>
<evidence type="ECO:0000313" key="2">
    <source>
        <dbReference type="EMBL" id="KAJ8893687.1"/>
    </source>
</evidence>
<evidence type="ECO:0000256" key="1">
    <source>
        <dbReference type="SAM" id="MobiDB-lite"/>
    </source>
</evidence>
<evidence type="ECO:0000313" key="3">
    <source>
        <dbReference type="Proteomes" id="UP001159363"/>
    </source>
</evidence>
<name>A0ABQ9IAJ0_9NEOP</name>
<feature type="region of interest" description="Disordered" evidence="1">
    <location>
        <begin position="541"/>
        <end position="579"/>
    </location>
</feature>
<feature type="compositionally biased region" description="Basic and acidic residues" evidence="1">
    <location>
        <begin position="544"/>
        <end position="560"/>
    </location>
</feature>
<proteinExistence type="predicted"/>
<comment type="caution">
    <text evidence="2">The sequence shown here is derived from an EMBL/GenBank/DDBJ whole genome shotgun (WGS) entry which is preliminary data.</text>
</comment>
<feature type="region of interest" description="Disordered" evidence="1">
    <location>
        <begin position="323"/>
        <end position="352"/>
    </location>
</feature>
<feature type="compositionally biased region" description="Basic and acidic residues" evidence="1">
    <location>
        <begin position="341"/>
        <end position="352"/>
    </location>
</feature>
<sequence length="676" mass="74332">MDPRCETPRPRSRSEGAIRATITRTPSALSHLRSRRAAFATSLKVTTSANLKTATAVKCAETWEYSSTATRLNPKCHVKVKVLCLRFTVTPKSPKTKELPDCRTPGNSQKCPDHAGEDIELSLIKPPPHLSTAPLRSRLPGTLASKSAERIHYLGPRLVSGWPARLPPRQTGFNPRPDNYRIFTSGNLAGRYRWSASFLGGSLISLPFAFQLCFSSRFISFIPRNTMTNRRVIILSSCPGRVASLLPIKTFGLERKGDERGGVGGSRCSLYPALPNSVERPNVSHERNVMRSTSALKLVLKAEKLKPRPRAILRSQRVFSPQFEEGGQPRNRIPIRGAPRNGREEVTCRGERSRLRGQELERPTGGGSLKSVLFAARNCSPPENMCSPQPERGSIHDDLGSAVPKHTKNLTSTVAEGYKIDIETKLRKTAEEINQQCSISYSSLFRELQPHAPGEWHHCQVIPPEIETGSPCWEASSLAAAAPWPHPFSDSTVQRQGSIPGGVAPGFPDVRIVPDDAAGRRVSSGISLSPAITSRSCSILTSKAPEEEPRLGQGTEDRPARPARVATYSGRDSGPKVGQRALCHNDVGLHSSRRTRYGHHNPAVPPHVLRYDTPKLHVVLLKNPETCPLIGHSCHYSESLFSSTGSNKWENLDETARYPNLADLQQGMMKRNIALI</sequence>
<reference evidence="2 3" key="1">
    <citation type="submission" date="2023-02" db="EMBL/GenBank/DDBJ databases">
        <title>LHISI_Scaffold_Assembly.</title>
        <authorList>
            <person name="Stuart O.P."/>
            <person name="Cleave R."/>
            <person name="Magrath M.J.L."/>
            <person name="Mikheyev A.S."/>
        </authorList>
    </citation>
    <scope>NUCLEOTIDE SEQUENCE [LARGE SCALE GENOMIC DNA]</scope>
    <source>
        <strain evidence="2">Daus_M_001</strain>
        <tissue evidence="2">Leg muscle</tissue>
    </source>
</reference>
<dbReference type="Proteomes" id="UP001159363">
    <property type="component" value="Chromosome 2"/>
</dbReference>
<gene>
    <name evidence="2" type="ORF">PR048_006287</name>
</gene>
<protein>
    <submittedName>
        <fullName evidence="2">Uncharacterized protein</fullName>
    </submittedName>
</protein>
<accession>A0ABQ9IAJ0</accession>
<organism evidence="2 3">
    <name type="scientific">Dryococelus australis</name>
    <dbReference type="NCBI Taxonomy" id="614101"/>
    <lineage>
        <taxon>Eukaryota</taxon>
        <taxon>Metazoa</taxon>
        <taxon>Ecdysozoa</taxon>
        <taxon>Arthropoda</taxon>
        <taxon>Hexapoda</taxon>
        <taxon>Insecta</taxon>
        <taxon>Pterygota</taxon>
        <taxon>Neoptera</taxon>
        <taxon>Polyneoptera</taxon>
        <taxon>Phasmatodea</taxon>
        <taxon>Verophasmatodea</taxon>
        <taxon>Anareolatae</taxon>
        <taxon>Phasmatidae</taxon>
        <taxon>Eurycanthinae</taxon>
        <taxon>Dryococelus</taxon>
    </lineage>
</organism>